<dbReference type="GO" id="GO:0005886">
    <property type="term" value="C:plasma membrane"/>
    <property type="evidence" value="ECO:0007669"/>
    <property type="project" value="UniProtKB-SubCell"/>
</dbReference>
<reference evidence="9" key="1">
    <citation type="submission" date="2020-11" db="EMBL/GenBank/DDBJ databases">
        <title>Isolation and identification of active actinomycetes.</title>
        <authorList>
            <person name="Sun X."/>
        </authorList>
    </citation>
    <scope>NUCLEOTIDE SEQUENCE</scope>
    <source>
        <strain evidence="9">NEAU-A11</strain>
    </source>
</reference>
<dbReference type="RefSeq" id="WP_196420734.1">
    <property type="nucleotide sequence ID" value="NZ_JADQTO010000049.1"/>
</dbReference>
<proteinExistence type="predicted"/>
<dbReference type="Pfam" id="PF02653">
    <property type="entry name" value="BPD_transp_2"/>
    <property type="match status" value="1"/>
</dbReference>
<accession>A0A931G5L0</accession>
<evidence type="ECO:0000256" key="6">
    <source>
        <dbReference type="ARBA" id="ARBA00022989"/>
    </source>
</evidence>
<comment type="caution">
    <text evidence="9">The sequence shown here is derived from an EMBL/GenBank/DDBJ whole genome shotgun (WGS) entry which is preliminary data.</text>
</comment>
<dbReference type="InterPro" id="IPR001851">
    <property type="entry name" value="ABC_transp_permease"/>
</dbReference>
<evidence type="ECO:0000256" key="2">
    <source>
        <dbReference type="ARBA" id="ARBA00022448"/>
    </source>
</evidence>
<keyword evidence="5 8" id="KW-0812">Transmembrane</keyword>
<keyword evidence="4" id="KW-0997">Cell inner membrane</keyword>
<keyword evidence="2" id="KW-0813">Transport</keyword>
<feature type="transmembrane region" description="Helical" evidence="8">
    <location>
        <begin position="272"/>
        <end position="300"/>
    </location>
</feature>
<keyword evidence="7 8" id="KW-0472">Membrane</keyword>
<dbReference type="EMBL" id="JADQTO010000049">
    <property type="protein sequence ID" value="MBG0568966.1"/>
    <property type="molecule type" value="Genomic_DNA"/>
</dbReference>
<evidence type="ECO:0000256" key="5">
    <source>
        <dbReference type="ARBA" id="ARBA00022692"/>
    </source>
</evidence>
<feature type="transmembrane region" description="Helical" evidence="8">
    <location>
        <begin position="29"/>
        <end position="46"/>
    </location>
</feature>
<sequence length="337" mass="35071">MATTTADFEVKSHDSFGLRLQHLLHGNPVLGPLAVLLVAIIAFSIVNGRFFSAANLSLVLLQVTVIATLALGQTLIILTAGIDLSAGAIAVFSSILMALFCTDAGLPGPIALLLGLACGTVMGAINGALVTRIKLPPFIVTLGTLTIFFSLNSVVSNSETVRGTDMPGLMTWTGESIPIGSFRLSYGSIIMLLLFGFFAYALSSTAWGKHVYATGDDVEAARLAGIRTGRVLFSVYTVAGLLYAVAGWILIGRLASASPNVGTEYNLDSITAVVLGGTSLFGGRGGVIGTLIGALIVGVFRNGLQLSGVEVVWQGFAIGLLVLIAVSLDQWIRKVKT</sequence>
<feature type="transmembrane region" description="Helical" evidence="8">
    <location>
        <begin position="231"/>
        <end position="251"/>
    </location>
</feature>
<feature type="transmembrane region" description="Helical" evidence="8">
    <location>
        <begin position="312"/>
        <end position="332"/>
    </location>
</feature>
<evidence type="ECO:0000256" key="3">
    <source>
        <dbReference type="ARBA" id="ARBA00022475"/>
    </source>
</evidence>
<dbReference type="GO" id="GO:0022857">
    <property type="term" value="F:transmembrane transporter activity"/>
    <property type="evidence" value="ECO:0007669"/>
    <property type="project" value="InterPro"/>
</dbReference>
<feature type="transmembrane region" description="Helical" evidence="8">
    <location>
        <begin position="58"/>
        <end position="78"/>
    </location>
</feature>
<dbReference type="AlphaFoldDB" id="A0A931G5L0"/>
<feature type="transmembrane region" description="Helical" evidence="8">
    <location>
        <begin position="184"/>
        <end position="202"/>
    </location>
</feature>
<dbReference type="Proteomes" id="UP000598146">
    <property type="component" value="Unassembled WGS sequence"/>
</dbReference>
<protein>
    <submittedName>
        <fullName evidence="9">ABC transporter permease</fullName>
    </submittedName>
</protein>
<evidence type="ECO:0000256" key="4">
    <source>
        <dbReference type="ARBA" id="ARBA00022519"/>
    </source>
</evidence>
<dbReference type="CDD" id="cd06579">
    <property type="entry name" value="TM_PBP1_transp_AraH_like"/>
    <property type="match status" value="1"/>
</dbReference>
<evidence type="ECO:0000256" key="1">
    <source>
        <dbReference type="ARBA" id="ARBA00004651"/>
    </source>
</evidence>
<evidence type="ECO:0000256" key="7">
    <source>
        <dbReference type="ARBA" id="ARBA00023136"/>
    </source>
</evidence>
<keyword evidence="6 8" id="KW-1133">Transmembrane helix</keyword>
<feature type="transmembrane region" description="Helical" evidence="8">
    <location>
        <begin position="135"/>
        <end position="155"/>
    </location>
</feature>
<gene>
    <name evidence="9" type="ORF">I4J89_46895</name>
</gene>
<dbReference type="PANTHER" id="PTHR32196:SF21">
    <property type="entry name" value="ABC TRANSPORTER PERMEASE PROTEIN YPHD-RELATED"/>
    <property type="match status" value="1"/>
</dbReference>
<evidence type="ECO:0000313" key="10">
    <source>
        <dbReference type="Proteomes" id="UP000598146"/>
    </source>
</evidence>
<name>A0A931G5L0_9ACTN</name>
<comment type="subcellular location">
    <subcellularLocation>
        <location evidence="1">Cell membrane</location>
        <topology evidence="1">Multi-pass membrane protein</topology>
    </subcellularLocation>
</comment>
<keyword evidence="10" id="KW-1185">Reference proteome</keyword>
<dbReference type="PANTHER" id="PTHR32196">
    <property type="entry name" value="ABC TRANSPORTER PERMEASE PROTEIN YPHD-RELATED-RELATED"/>
    <property type="match status" value="1"/>
</dbReference>
<keyword evidence="3" id="KW-1003">Cell membrane</keyword>
<evidence type="ECO:0000256" key="8">
    <source>
        <dbReference type="SAM" id="Phobius"/>
    </source>
</evidence>
<organism evidence="9 10">
    <name type="scientific">Actinoplanes aureus</name>
    <dbReference type="NCBI Taxonomy" id="2792083"/>
    <lineage>
        <taxon>Bacteria</taxon>
        <taxon>Bacillati</taxon>
        <taxon>Actinomycetota</taxon>
        <taxon>Actinomycetes</taxon>
        <taxon>Micromonosporales</taxon>
        <taxon>Micromonosporaceae</taxon>
        <taxon>Actinoplanes</taxon>
    </lineage>
</organism>
<evidence type="ECO:0000313" key="9">
    <source>
        <dbReference type="EMBL" id="MBG0568966.1"/>
    </source>
</evidence>